<dbReference type="AlphaFoldDB" id="A0A6A6ARP0"/>
<dbReference type="PRINTS" id="PR00381">
    <property type="entry name" value="KINESINLIGHT"/>
</dbReference>
<accession>A0A6A6ARP0</accession>
<protein>
    <recommendedName>
        <fullName evidence="2 3">GPI inositol-deacylase</fullName>
        <ecNumber evidence="3">3.1.-.-</ecNumber>
    </recommendedName>
</protein>
<dbReference type="InterPro" id="IPR011990">
    <property type="entry name" value="TPR-like_helical_dom_sf"/>
</dbReference>
<dbReference type="SUPFAM" id="SSF48452">
    <property type="entry name" value="TPR-like"/>
    <property type="match status" value="2"/>
</dbReference>
<feature type="domain" description="NB-ARC" evidence="4">
    <location>
        <begin position="360"/>
        <end position="510"/>
    </location>
</feature>
<dbReference type="InterPro" id="IPR053137">
    <property type="entry name" value="NLR-like"/>
</dbReference>
<evidence type="ECO:0000313" key="7">
    <source>
        <dbReference type="Proteomes" id="UP000799771"/>
    </source>
</evidence>
<evidence type="ECO:0000256" key="2">
    <source>
        <dbReference type="ARBA" id="ARBA00015856"/>
    </source>
</evidence>
<dbReference type="Pfam" id="PF07819">
    <property type="entry name" value="PGAP1"/>
    <property type="match status" value="1"/>
</dbReference>
<dbReference type="PANTHER" id="PTHR46082">
    <property type="entry name" value="ATP/GTP-BINDING PROTEIN-RELATED"/>
    <property type="match status" value="1"/>
</dbReference>
<name>A0A6A6ARP0_9PLEO</name>
<dbReference type="GO" id="GO:0043531">
    <property type="term" value="F:ADP binding"/>
    <property type="evidence" value="ECO:0007669"/>
    <property type="project" value="InterPro"/>
</dbReference>
<gene>
    <name evidence="6" type="ORF">P153DRAFT_363777</name>
</gene>
<comment type="subcellular location">
    <subcellularLocation>
        <location evidence="3">Endoplasmic reticulum membrane</location>
    </subcellularLocation>
</comment>
<dbReference type="OrthoDB" id="5086500at2759"/>
<comment type="similarity">
    <text evidence="3">Belongs to the GPI inositol-deacylase family.</text>
</comment>
<dbReference type="Pfam" id="PF00931">
    <property type="entry name" value="NB-ARC"/>
    <property type="match status" value="1"/>
</dbReference>
<evidence type="ECO:0000256" key="3">
    <source>
        <dbReference type="RuleBase" id="RU365011"/>
    </source>
</evidence>
<keyword evidence="3" id="KW-0256">Endoplasmic reticulum</keyword>
<keyword evidence="3" id="KW-0378">Hydrolase</keyword>
<organism evidence="6 7">
    <name type="scientific">Dothidotthia symphoricarpi CBS 119687</name>
    <dbReference type="NCBI Taxonomy" id="1392245"/>
    <lineage>
        <taxon>Eukaryota</taxon>
        <taxon>Fungi</taxon>
        <taxon>Dikarya</taxon>
        <taxon>Ascomycota</taxon>
        <taxon>Pezizomycotina</taxon>
        <taxon>Dothideomycetes</taxon>
        <taxon>Pleosporomycetidae</taxon>
        <taxon>Pleosporales</taxon>
        <taxon>Dothidotthiaceae</taxon>
        <taxon>Dothidotthia</taxon>
    </lineage>
</organism>
<sequence length="1037" mass="118162">MEPTLVETLCLCVFIFITSAAIVYDQLTKRIPSRLQHGQAPRSGFGLVRADKLSAHNKPARAHGVDIIFVHGLGSNPDTTWGPEDGNWVNVFLPQDIPEPLHKDVRIFFFNYDSYWKRDAVQSRLQSFAERLLEDTISAIRGSEDERTRDLVFVGHSYGGLVVKQALTLAQDDQRLANIFEHTKGILFLGTPHRGSCFSIWGSVAARWLQPLGSNPLLLEEVHFDALPLHDLHRQFVNKTRHRDNLRVINFYEERPTQLLKLWFYQWSEICVPMQSATYDRAESVPLTVDHSGLNKYGSKDANYRLVVTKLLETIKPLALQKQRLYSVPLDAVESYTERQALSAAVADKLRVHHPKAGVPHALAIHGLGGSGKTQLALKYVEDHKHEYSPVLWIDAKDDEAVRSSFERCASELQLQVNPSQARNTNFADSPSVQAVLRWLRSRRNIDDRWLVVVDNADDMTWGIKKVIPKGDQGSIIITSQDSKSWTLVNGGCEELSVGTMEPEEARALLLRHLRLCLDPVPDDVLRDCDEIAERLGCLALAVDLAGAYIGDDDTDPRQALRQYLTNYARHQDHRLQSEYYRGLSASDKTVWTVWDTTLGKIEARYPDLRPGMVLAFLARFRGAAVQDELLRLASVRMSQVREELYDEAVELPGWLDKVLAVDKDGKWDDYCYRESRKALVRYSLLQRVGGEWSGVSMHGLVQWRAKKYEEEQEWDKWHFMAVVAGCAQMRKEEARPQFRRELVAHVPVMDEEYLDKVKVEDEGKRFVWDTVGRVLSDEGWWKEAEELRAKGLEICLRVLGPEHPDTLTSMHNLALTYQSQGRWKEAEELDVQVVEIRTRVLGSKHPKTLGSINNLASTYRNQGRWKEAEELGVQVVEIRTRVLGSEHPKTLGSINNLASTYWRQGQWTKAEELELQVLETKRRVLGPEHPNTLTSINNLASTYSNQGRWKEAEELEVQVVEISIRVLGPEHPGTLISVNNLAYTLKDQDRDDEAVLLMERTVTLRSQVLGPQHPDTLDSQEALREWRLESSSGAED</sequence>
<feature type="domain" description="GPI inositol-deacylase PGAP1-like alpha/beta" evidence="5">
    <location>
        <begin position="63"/>
        <end position="196"/>
    </location>
</feature>
<keyword evidence="3" id="KW-0813">Transport</keyword>
<dbReference type="Gene3D" id="3.40.50.1820">
    <property type="entry name" value="alpha/beta hydrolase"/>
    <property type="match status" value="1"/>
</dbReference>
<dbReference type="GeneID" id="54407876"/>
<evidence type="ECO:0000259" key="4">
    <source>
        <dbReference type="Pfam" id="PF00931"/>
    </source>
</evidence>
<dbReference type="GO" id="GO:0016788">
    <property type="term" value="F:hydrolase activity, acting on ester bonds"/>
    <property type="evidence" value="ECO:0007669"/>
    <property type="project" value="InterPro"/>
</dbReference>
<evidence type="ECO:0000313" key="6">
    <source>
        <dbReference type="EMBL" id="KAF2133614.1"/>
    </source>
</evidence>
<dbReference type="EMBL" id="ML977499">
    <property type="protein sequence ID" value="KAF2133614.1"/>
    <property type="molecule type" value="Genomic_DNA"/>
</dbReference>
<dbReference type="Pfam" id="PF13374">
    <property type="entry name" value="TPR_10"/>
    <property type="match status" value="2"/>
</dbReference>
<dbReference type="EC" id="3.1.-.-" evidence="3"/>
<evidence type="ECO:0000259" key="5">
    <source>
        <dbReference type="Pfam" id="PF07819"/>
    </source>
</evidence>
<comment type="function">
    <text evidence="1 3">Involved in inositol deacylation of GPI-anchored proteins which plays important roles in the quality control and ER-associated degradation of GPI-anchored proteins.</text>
</comment>
<dbReference type="InterPro" id="IPR027417">
    <property type="entry name" value="P-loop_NTPase"/>
</dbReference>
<dbReference type="SUPFAM" id="SSF52540">
    <property type="entry name" value="P-loop containing nucleoside triphosphate hydrolases"/>
    <property type="match status" value="1"/>
</dbReference>
<evidence type="ECO:0000256" key="1">
    <source>
        <dbReference type="ARBA" id="ARBA00003496"/>
    </source>
</evidence>
<dbReference type="Pfam" id="PF13424">
    <property type="entry name" value="TPR_12"/>
    <property type="match status" value="2"/>
</dbReference>
<dbReference type="RefSeq" id="XP_033528001.1">
    <property type="nucleotide sequence ID" value="XM_033667444.1"/>
</dbReference>
<dbReference type="InterPro" id="IPR012908">
    <property type="entry name" value="PGAP1-ab_dom-like"/>
</dbReference>
<dbReference type="InterPro" id="IPR029058">
    <property type="entry name" value="AB_hydrolase_fold"/>
</dbReference>
<dbReference type="Proteomes" id="UP000799771">
    <property type="component" value="Unassembled WGS sequence"/>
</dbReference>
<dbReference type="GO" id="GO:0015031">
    <property type="term" value="P:protein transport"/>
    <property type="evidence" value="ECO:0007669"/>
    <property type="project" value="UniProtKB-KW"/>
</dbReference>
<reference evidence="6" key="1">
    <citation type="journal article" date="2020" name="Stud. Mycol.">
        <title>101 Dothideomycetes genomes: a test case for predicting lifestyles and emergence of pathogens.</title>
        <authorList>
            <person name="Haridas S."/>
            <person name="Albert R."/>
            <person name="Binder M."/>
            <person name="Bloem J."/>
            <person name="Labutti K."/>
            <person name="Salamov A."/>
            <person name="Andreopoulos B."/>
            <person name="Baker S."/>
            <person name="Barry K."/>
            <person name="Bills G."/>
            <person name="Bluhm B."/>
            <person name="Cannon C."/>
            <person name="Castanera R."/>
            <person name="Culley D."/>
            <person name="Daum C."/>
            <person name="Ezra D."/>
            <person name="Gonzalez J."/>
            <person name="Henrissat B."/>
            <person name="Kuo A."/>
            <person name="Liang C."/>
            <person name="Lipzen A."/>
            <person name="Lutzoni F."/>
            <person name="Magnuson J."/>
            <person name="Mondo S."/>
            <person name="Nolan M."/>
            <person name="Ohm R."/>
            <person name="Pangilinan J."/>
            <person name="Park H.-J."/>
            <person name="Ramirez L."/>
            <person name="Alfaro M."/>
            <person name="Sun H."/>
            <person name="Tritt A."/>
            <person name="Yoshinaga Y."/>
            <person name="Zwiers L.-H."/>
            <person name="Turgeon B."/>
            <person name="Goodwin S."/>
            <person name="Spatafora J."/>
            <person name="Crous P."/>
            <person name="Grigoriev I."/>
        </authorList>
    </citation>
    <scope>NUCLEOTIDE SEQUENCE</scope>
    <source>
        <strain evidence="6">CBS 119687</strain>
    </source>
</reference>
<dbReference type="SUPFAM" id="SSF53474">
    <property type="entry name" value="alpha/beta-Hydrolases"/>
    <property type="match status" value="1"/>
</dbReference>
<dbReference type="InterPro" id="IPR002182">
    <property type="entry name" value="NB-ARC"/>
</dbReference>
<dbReference type="PANTHER" id="PTHR46082:SF6">
    <property type="entry name" value="AAA+ ATPASE DOMAIN-CONTAINING PROTEIN-RELATED"/>
    <property type="match status" value="1"/>
</dbReference>
<dbReference type="GO" id="GO:0005789">
    <property type="term" value="C:endoplasmic reticulum membrane"/>
    <property type="evidence" value="ECO:0007669"/>
    <property type="project" value="UniProtKB-SubCell"/>
</dbReference>
<keyword evidence="7" id="KW-1185">Reference proteome</keyword>
<proteinExistence type="inferred from homology"/>
<keyword evidence="3" id="KW-0653">Protein transport</keyword>
<dbReference type="Gene3D" id="1.25.40.10">
    <property type="entry name" value="Tetratricopeptide repeat domain"/>
    <property type="match status" value="2"/>
</dbReference>
<dbReference type="Gene3D" id="3.40.50.300">
    <property type="entry name" value="P-loop containing nucleotide triphosphate hydrolases"/>
    <property type="match status" value="1"/>
</dbReference>
<keyword evidence="3" id="KW-0472">Membrane</keyword>